<keyword evidence="3 8" id="KW-0547">Nucleotide-binding</keyword>
<dbReference type="InterPro" id="IPR050238">
    <property type="entry name" value="DNA_Rep/Repair_Clamp_Loader"/>
</dbReference>
<dbReference type="InterPro" id="IPR027417">
    <property type="entry name" value="P-loop_NTPase"/>
</dbReference>
<evidence type="ECO:0000256" key="2">
    <source>
        <dbReference type="ARBA" id="ARBA00022723"/>
    </source>
</evidence>
<feature type="domain" description="AAA+ ATPase" evidence="9">
    <location>
        <begin position="49"/>
        <end position="206"/>
    </location>
</feature>
<comment type="similarity">
    <text evidence="1 8">Belongs to the DnaX/STICHEL family.</text>
</comment>
<dbReference type="EMBL" id="LBZM01000028">
    <property type="protein sequence ID" value="KKR71443.1"/>
    <property type="molecule type" value="Genomic_DNA"/>
</dbReference>
<dbReference type="SUPFAM" id="SSF48019">
    <property type="entry name" value="post-AAA+ oligomerization domain-like"/>
    <property type="match status" value="1"/>
</dbReference>
<evidence type="ECO:0000256" key="4">
    <source>
        <dbReference type="ARBA" id="ARBA00022833"/>
    </source>
</evidence>
<dbReference type="SMART" id="SM00382">
    <property type="entry name" value="AAA"/>
    <property type="match status" value="1"/>
</dbReference>
<dbReference type="GO" id="GO:0003677">
    <property type="term" value="F:DNA binding"/>
    <property type="evidence" value="ECO:0007669"/>
    <property type="project" value="InterPro"/>
</dbReference>
<dbReference type="Pfam" id="PF13177">
    <property type="entry name" value="DNA_pol3_delta2"/>
    <property type="match status" value="1"/>
</dbReference>
<evidence type="ECO:0000256" key="3">
    <source>
        <dbReference type="ARBA" id="ARBA00022741"/>
    </source>
</evidence>
<comment type="catalytic activity">
    <reaction evidence="7 8">
        <text>DNA(n) + a 2'-deoxyribonucleoside 5'-triphosphate = DNA(n+1) + diphosphate</text>
        <dbReference type="Rhea" id="RHEA:22508"/>
        <dbReference type="Rhea" id="RHEA-COMP:17339"/>
        <dbReference type="Rhea" id="RHEA-COMP:17340"/>
        <dbReference type="ChEBI" id="CHEBI:33019"/>
        <dbReference type="ChEBI" id="CHEBI:61560"/>
        <dbReference type="ChEBI" id="CHEBI:173112"/>
        <dbReference type="EC" id="2.7.7.7"/>
    </reaction>
</comment>
<keyword evidence="8" id="KW-0235">DNA replication</keyword>
<dbReference type="PATRIC" id="fig|1618482.3.peg.946"/>
<evidence type="ECO:0000313" key="10">
    <source>
        <dbReference type="EMBL" id="KKR71443.1"/>
    </source>
</evidence>
<keyword evidence="8" id="KW-0548">Nucleotidyltransferase</keyword>
<dbReference type="GO" id="GO:0009360">
    <property type="term" value="C:DNA polymerase III complex"/>
    <property type="evidence" value="ECO:0007669"/>
    <property type="project" value="InterPro"/>
</dbReference>
<reference evidence="10 11" key="1">
    <citation type="journal article" date="2015" name="Nature">
        <title>rRNA introns, odd ribosomes, and small enigmatic genomes across a large radiation of phyla.</title>
        <authorList>
            <person name="Brown C.T."/>
            <person name="Hug L.A."/>
            <person name="Thomas B.C."/>
            <person name="Sharon I."/>
            <person name="Castelle C.J."/>
            <person name="Singh A."/>
            <person name="Wilkins M.J."/>
            <person name="Williams K.H."/>
            <person name="Banfield J.F."/>
        </authorList>
    </citation>
    <scope>NUCLEOTIDE SEQUENCE [LARGE SCALE GENOMIC DNA]</scope>
</reference>
<evidence type="ECO:0000256" key="8">
    <source>
        <dbReference type="RuleBase" id="RU364063"/>
    </source>
</evidence>
<dbReference type="InterPro" id="IPR012763">
    <property type="entry name" value="DNA_pol_III_sug/sutau_N"/>
</dbReference>
<keyword evidence="4" id="KW-0862">Zinc</keyword>
<comment type="caution">
    <text evidence="10">The sequence shown here is derived from an EMBL/GenBank/DDBJ whole genome shotgun (WGS) entry which is preliminary data.</text>
</comment>
<dbReference type="CDD" id="cd00009">
    <property type="entry name" value="AAA"/>
    <property type="match status" value="1"/>
</dbReference>
<keyword evidence="8" id="KW-0808">Transferase</keyword>
<evidence type="ECO:0000256" key="6">
    <source>
        <dbReference type="ARBA" id="ARBA00022932"/>
    </source>
</evidence>
<evidence type="ECO:0000256" key="7">
    <source>
        <dbReference type="ARBA" id="ARBA00049244"/>
    </source>
</evidence>
<dbReference type="Pfam" id="PF22608">
    <property type="entry name" value="DNAX_ATPase_lid"/>
    <property type="match status" value="1"/>
</dbReference>
<dbReference type="SUPFAM" id="SSF52540">
    <property type="entry name" value="P-loop containing nucleoside triphosphate hydrolases"/>
    <property type="match status" value="1"/>
</dbReference>
<dbReference type="InterPro" id="IPR008921">
    <property type="entry name" value="DNA_pol3_clamp-load_cplx_C"/>
</dbReference>
<evidence type="ECO:0000256" key="1">
    <source>
        <dbReference type="ARBA" id="ARBA00006360"/>
    </source>
</evidence>
<keyword evidence="5 8" id="KW-0067">ATP-binding</keyword>
<protein>
    <recommendedName>
        <fullName evidence="8">DNA polymerase III subunit gamma/tau</fullName>
        <ecNumber evidence="8">2.7.7.7</ecNumber>
    </recommendedName>
</protein>
<sequence length="352" mass="39571">MRLPRRFTPRNDKESHMVFYRTYRPKLISQLDKTDVRERIGSLLQSKSVPHAFLFSGPRGTGKTSTARIVAKALNCEHVDKKVTTRVATTIEPCNKCSNCLAIINGTHMDVIEIDAASNRGIDEIRELRDKIALSPSMGKKKIYIIDEVHMLTREAFNALLKTLEEPPVHVTFILATTEPHKLPGTIISRCVQITFSKATDQELKRSLNRVIAGEKVEISDKALSLIVKSADGSFRDAVKILEQAVSENRLSDADISLLIGLTGNIDLIEIVLHRDIKRALSSIEEQHQNGTDFSLYIQSLLEGLHEQLLENPENTEVKKLIKYLMRAYSETKTTSIPQLPLELAVIEYCSN</sequence>
<evidence type="ECO:0000259" key="9">
    <source>
        <dbReference type="SMART" id="SM00382"/>
    </source>
</evidence>
<dbReference type="InterPro" id="IPR045085">
    <property type="entry name" value="HLD_clamp_pol_III_gamma_tau"/>
</dbReference>
<comment type="subunit">
    <text evidence="8">DNA polymerase III contains a core (composed of alpha, epsilon and theta chains) that associates with a tau subunit. This core dimerizes to form the POLIII' complex. PolIII' associates with the gamma complex (composed of gamma, delta, delta', psi and chi chains) and with the beta chain to form the complete DNA polymerase III complex.</text>
</comment>
<dbReference type="Gene3D" id="1.10.8.60">
    <property type="match status" value="1"/>
</dbReference>
<dbReference type="GO" id="GO:0046872">
    <property type="term" value="F:metal ion binding"/>
    <property type="evidence" value="ECO:0007669"/>
    <property type="project" value="UniProtKB-KW"/>
</dbReference>
<dbReference type="Gene3D" id="3.40.50.300">
    <property type="entry name" value="P-loop containing nucleotide triphosphate hydrolases"/>
    <property type="match status" value="1"/>
</dbReference>
<dbReference type="GO" id="GO:0006261">
    <property type="term" value="P:DNA-templated DNA replication"/>
    <property type="evidence" value="ECO:0007669"/>
    <property type="project" value="TreeGrafter"/>
</dbReference>
<dbReference type="GO" id="GO:0003887">
    <property type="term" value="F:DNA-directed DNA polymerase activity"/>
    <property type="evidence" value="ECO:0007669"/>
    <property type="project" value="UniProtKB-KW"/>
</dbReference>
<accession>A0A0G0T305</accession>
<dbReference type="PANTHER" id="PTHR11669:SF0">
    <property type="entry name" value="PROTEIN STICHEL-LIKE 2"/>
    <property type="match status" value="1"/>
</dbReference>
<dbReference type="GO" id="GO:0005524">
    <property type="term" value="F:ATP binding"/>
    <property type="evidence" value="ECO:0007669"/>
    <property type="project" value="UniProtKB-KW"/>
</dbReference>
<dbReference type="NCBIfam" id="TIGR02397">
    <property type="entry name" value="dnaX_nterm"/>
    <property type="match status" value="1"/>
</dbReference>
<dbReference type="InterPro" id="IPR003593">
    <property type="entry name" value="AAA+_ATPase"/>
</dbReference>
<organism evidence="10 11">
    <name type="scientific">Candidatus Roizmanbacteria bacterium GW2011_GWB1_40_7</name>
    <dbReference type="NCBI Taxonomy" id="1618482"/>
    <lineage>
        <taxon>Bacteria</taxon>
        <taxon>Candidatus Roizmaniibacteriota</taxon>
    </lineage>
</organism>
<proteinExistence type="inferred from homology"/>
<dbReference type="PANTHER" id="PTHR11669">
    <property type="entry name" value="REPLICATION FACTOR C / DNA POLYMERASE III GAMMA-TAU SUBUNIT"/>
    <property type="match status" value="1"/>
</dbReference>
<evidence type="ECO:0000256" key="5">
    <source>
        <dbReference type="ARBA" id="ARBA00022840"/>
    </source>
</evidence>
<name>A0A0G0T305_9BACT</name>
<comment type="function">
    <text evidence="8">DNA polymerase III is a complex, multichain enzyme responsible for most of the replicative synthesis in bacteria. This DNA polymerase also exhibits 3' to 5' exonuclease activity.</text>
</comment>
<dbReference type="Proteomes" id="UP000034664">
    <property type="component" value="Unassembled WGS sequence"/>
</dbReference>
<keyword evidence="2" id="KW-0479">Metal-binding</keyword>
<evidence type="ECO:0000313" key="11">
    <source>
        <dbReference type="Proteomes" id="UP000034664"/>
    </source>
</evidence>
<gene>
    <name evidence="8" type="primary">dnaX</name>
    <name evidence="10" type="ORF">UU14_C0028G0005</name>
</gene>
<dbReference type="AlphaFoldDB" id="A0A0G0T305"/>
<dbReference type="EC" id="2.7.7.7" evidence="8"/>
<keyword evidence="6 8" id="KW-0239">DNA-directed DNA polymerase</keyword>